<dbReference type="PANTHER" id="PTHR13696">
    <property type="entry name" value="P-LOOP CONTAINING NUCLEOSIDE TRIPHOSPHATE HYDROLASE"/>
    <property type="match status" value="1"/>
</dbReference>
<evidence type="ECO:0000313" key="2">
    <source>
        <dbReference type="EMBL" id="QTE28176.1"/>
    </source>
</evidence>
<dbReference type="RefSeq" id="WP_227422404.1">
    <property type="nucleotide sequence ID" value="NZ_CP071868.1"/>
</dbReference>
<dbReference type="Gene3D" id="3.40.50.300">
    <property type="entry name" value="P-loop containing nucleotide triphosphate hydrolases"/>
    <property type="match status" value="1"/>
</dbReference>
<dbReference type="InterPro" id="IPR050678">
    <property type="entry name" value="DNA_Partitioning_ATPase"/>
</dbReference>
<protein>
    <submittedName>
        <fullName evidence="2">ParA family protein</fullName>
    </submittedName>
</protein>
<sequence>MKVYATYNIKGGVGKTATAVNLAHLAARDGQRTLLWDLDPQGAATYIFRVRPRVKGGGHGLVTGKRPLEDALKGTDFDRLDLLPADFSYRNMDLELDDAKRRTRRLGQLLDGVADEYDVVFLDCPPSISLMSENVLHAADTLLVPLIPATLSLRTLAQLEQFVAESDKPRPDLVAFFSMVDRRKRLHNDVIENIPRGGTRVASTEIPALSIIEQMAEHRAPVTAFAPSSRAARCYEELWDEVRPPHLTRRG</sequence>
<keyword evidence="3" id="KW-1185">Reference proteome</keyword>
<dbReference type="InterPro" id="IPR025669">
    <property type="entry name" value="AAA_dom"/>
</dbReference>
<dbReference type="KEGG" id="psic:J4E96_12330"/>
<dbReference type="PANTHER" id="PTHR13696:SF52">
    <property type="entry name" value="PARA FAMILY PROTEIN CT_582"/>
    <property type="match status" value="1"/>
</dbReference>
<dbReference type="Proteomes" id="UP000663937">
    <property type="component" value="Chromosome"/>
</dbReference>
<evidence type="ECO:0000313" key="3">
    <source>
        <dbReference type="Proteomes" id="UP000663937"/>
    </source>
</evidence>
<dbReference type="CDD" id="cd02042">
    <property type="entry name" value="ParAB_family"/>
    <property type="match status" value="1"/>
</dbReference>
<dbReference type="EMBL" id="CP071868">
    <property type="protein sequence ID" value="QTE28176.1"/>
    <property type="molecule type" value="Genomic_DNA"/>
</dbReference>
<dbReference type="AlphaFoldDB" id="A0A8A4ZC54"/>
<dbReference type="SUPFAM" id="SSF52540">
    <property type="entry name" value="P-loop containing nucleoside triphosphate hydrolases"/>
    <property type="match status" value="1"/>
</dbReference>
<accession>A0A8A4ZC54</accession>
<organism evidence="2 3">
    <name type="scientific">Pengzhenrongella sicca</name>
    <dbReference type="NCBI Taxonomy" id="2819238"/>
    <lineage>
        <taxon>Bacteria</taxon>
        <taxon>Bacillati</taxon>
        <taxon>Actinomycetota</taxon>
        <taxon>Actinomycetes</taxon>
        <taxon>Micrococcales</taxon>
        <taxon>Pengzhenrongella</taxon>
    </lineage>
</organism>
<name>A0A8A4ZC54_9MICO</name>
<proteinExistence type="predicted"/>
<dbReference type="Pfam" id="PF13614">
    <property type="entry name" value="AAA_31"/>
    <property type="match status" value="1"/>
</dbReference>
<dbReference type="InterPro" id="IPR027417">
    <property type="entry name" value="P-loop_NTPase"/>
</dbReference>
<reference evidence="2" key="1">
    <citation type="submission" date="2021-03" db="EMBL/GenBank/DDBJ databases">
        <title>Pengzhenrongella sicca gen. nov., sp. nov., a new member of suborder Micrococcineae isolated from High-Arctic tundra soil.</title>
        <authorList>
            <person name="Peng F."/>
        </authorList>
    </citation>
    <scope>NUCLEOTIDE SEQUENCE</scope>
    <source>
        <strain evidence="2">LRZ-2</strain>
    </source>
</reference>
<gene>
    <name evidence="2" type="ORF">J4E96_12330</name>
</gene>
<evidence type="ECO:0000259" key="1">
    <source>
        <dbReference type="Pfam" id="PF13614"/>
    </source>
</evidence>
<feature type="domain" description="AAA" evidence="1">
    <location>
        <begin position="1"/>
        <end position="165"/>
    </location>
</feature>